<name>A0ABW2JRU0_9ACTN</name>
<gene>
    <name evidence="2" type="ORF">ACFQVC_31260</name>
</gene>
<evidence type="ECO:0000313" key="2">
    <source>
        <dbReference type="EMBL" id="MFC7308683.1"/>
    </source>
</evidence>
<protein>
    <recommendedName>
        <fullName evidence="4">DUF4386 domain-containing protein</fullName>
    </recommendedName>
</protein>
<keyword evidence="1" id="KW-1133">Transmembrane helix</keyword>
<feature type="transmembrane region" description="Helical" evidence="1">
    <location>
        <begin position="171"/>
        <end position="192"/>
    </location>
</feature>
<comment type="caution">
    <text evidence="2">The sequence shown here is derived from an EMBL/GenBank/DDBJ whole genome shotgun (WGS) entry which is preliminary data.</text>
</comment>
<feature type="transmembrane region" description="Helical" evidence="1">
    <location>
        <begin position="24"/>
        <end position="50"/>
    </location>
</feature>
<dbReference type="EMBL" id="JBHTCF010000017">
    <property type="protein sequence ID" value="MFC7308683.1"/>
    <property type="molecule type" value="Genomic_DNA"/>
</dbReference>
<reference evidence="3" key="1">
    <citation type="journal article" date="2019" name="Int. J. Syst. Evol. Microbiol.">
        <title>The Global Catalogue of Microorganisms (GCM) 10K type strain sequencing project: providing services to taxonomists for standard genome sequencing and annotation.</title>
        <authorList>
            <consortium name="The Broad Institute Genomics Platform"/>
            <consortium name="The Broad Institute Genome Sequencing Center for Infectious Disease"/>
            <person name="Wu L."/>
            <person name="Ma J."/>
        </authorList>
    </citation>
    <scope>NUCLEOTIDE SEQUENCE [LARGE SCALE GENOMIC DNA]</scope>
    <source>
        <strain evidence="3">SYNS20</strain>
    </source>
</reference>
<sequence>MVTSATSVPTASGSRMGSAGNRRLFLGGAGFAGLFLGGMGLAGLLGTGVYPSPLDSEAAAASYFAANGSAVLAQGVAHLFAGVALAVFASALGNGRASAVGWARVAGWAAAVAVAVSGLVNATIAVLGTTGDSLHTLHYLSFLAGGQIHVPLLGVLVAAGARAYAGSTPRWTTVPGVVAAVLAVLSLVSFAIEDALLLLPLGRFTSILWIVITVVRARPRK</sequence>
<feature type="transmembrane region" description="Helical" evidence="1">
    <location>
        <begin position="105"/>
        <end position="127"/>
    </location>
</feature>
<dbReference type="Proteomes" id="UP001596523">
    <property type="component" value="Unassembled WGS sequence"/>
</dbReference>
<evidence type="ECO:0000313" key="3">
    <source>
        <dbReference type="Proteomes" id="UP001596523"/>
    </source>
</evidence>
<keyword evidence="1" id="KW-0812">Transmembrane</keyword>
<evidence type="ECO:0000256" key="1">
    <source>
        <dbReference type="SAM" id="Phobius"/>
    </source>
</evidence>
<feature type="transmembrane region" description="Helical" evidence="1">
    <location>
        <begin position="139"/>
        <end position="159"/>
    </location>
</feature>
<evidence type="ECO:0008006" key="4">
    <source>
        <dbReference type="Google" id="ProtNLM"/>
    </source>
</evidence>
<proteinExistence type="predicted"/>
<keyword evidence="3" id="KW-1185">Reference proteome</keyword>
<feature type="transmembrane region" description="Helical" evidence="1">
    <location>
        <begin position="70"/>
        <end position="93"/>
    </location>
</feature>
<accession>A0ABW2JRU0</accession>
<keyword evidence="1" id="KW-0472">Membrane</keyword>
<feature type="transmembrane region" description="Helical" evidence="1">
    <location>
        <begin position="198"/>
        <end position="217"/>
    </location>
</feature>
<dbReference type="RefSeq" id="WP_381836914.1">
    <property type="nucleotide sequence ID" value="NZ_JBHTCF010000017.1"/>
</dbReference>
<organism evidence="2 3">
    <name type="scientific">Streptomyces monticola</name>
    <dbReference type="NCBI Taxonomy" id="2666263"/>
    <lineage>
        <taxon>Bacteria</taxon>
        <taxon>Bacillati</taxon>
        <taxon>Actinomycetota</taxon>
        <taxon>Actinomycetes</taxon>
        <taxon>Kitasatosporales</taxon>
        <taxon>Streptomycetaceae</taxon>
        <taxon>Streptomyces</taxon>
    </lineage>
</organism>